<comment type="caution">
    <text evidence="3">The sequence shown here is derived from an EMBL/GenBank/DDBJ whole genome shotgun (WGS) entry which is preliminary data.</text>
</comment>
<dbReference type="OrthoDB" id="6428749at2759"/>
<organism evidence="3 4">
    <name type="scientific">Carpinus fangiana</name>
    <dbReference type="NCBI Taxonomy" id="176857"/>
    <lineage>
        <taxon>Eukaryota</taxon>
        <taxon>Viridiplantae</taxon>
        <taxon>Streptophyta</taxon>
        <taxon>Embryophyta</taxon>
        <taxon>Tracheophyta</taxon>
        <taxon>Spermatophyta</taxon>
        <taxon>Magnoliopsida</taxon>
        <taxon>eudicotyledons</taxon>
        <taxon>Gunneridae</taxon>
        <taxon>Pentapetalae</taxon>
        <taxon>rosids</taxon>
        <taxon>fabids</taxon>
        <taxon>Fagales</taxon>
        <taxon>Betulaceae</taxon>
        <taxon>Carpinus</taxon>
    </lineage>
</organism>
<dbReference type="EMBL" id="VIBQ01000062">
    <property type="protein sequence ID" value="KAB8556632.1"/>
    <property type="molecule type" value="Genomic_DNA"/>
</dbReference>
<reference evidence="3 4" key="1">
    <citation type="submission" date="2019-06" db="EMBL/GenBank/DDBJ databases">
        <title>A chromosomal-level reference genome of Carpinus fangiana (Coryloideae, Betulaceae).</title>
        <authorList>
            <person name="Yang X."/>
            <person name="Wang Z."/>
            <person name="Zhang L."/>
            <person name="Hao G."/>
            <person name="Liu J."/>
            <person name="Yang Y."/>
        </authorList>
    </citation>
    <scope>NUCLEOTIDE SEQUENCE [LARGE SCALE GENOMIC DNA]</scope>
    <source>
        <strain evidence="3">Cfa_2016G</strain>
        <tissue evidence="3">Leaf</tissue>
    </source>
</reference>
<dbReference type="SUPFAM" id="SSF75304">
    <property type="entry name" value="Amidase signature (AS) enzymes"/>
    <property type="match status" value="1"/>
</dbReference>
<evidence type="ECO:0000313" key="3">
    <source>
        <dbReference type="EMBL" id="KAB8556632.1"/>
    </source>
</evidence>
<sequence>MVEGTWQEISKRKQAARDALIPGEWRLKSVPGPKVLNVTDVPRTCGILSARELDITENYDATALARAIAHRKLKSVDVTIAYCKQLTNCLTEIMFERAIKRAKALDHHLDQGHPPIGPLHGVPVSLKDMFQVAGVDASLGYSALCFQPSRNTSPLVTLILNAGAVIFCKTNVPQTMMSLDSVNPVFGRTLNPLNRLVTAGGSTGGEGALIALKGSPMGVGTDIGGSIRIPAMCNGLYGFKPSANRIPFSDLVSGHPPGFGKLAIEASAGPMTRSMRDIELFMRTVSDGRPQNLDPSVIPGVYDTLDFSASAGKSKMTVGILSTDGVATPLPPVANILKETAAALKTAGHTVVNLQTPPALGEIQTLCDRLFGPGGNESVVDLIESKGEPIMNWIKPFFGRRGPRTLPETANLHAQRAVVMKTINAALWRDPVTGVEIDAIVCPLSSHPVPPIDSYGGVSYTSSFVLLDYPAGTVPIRSFGQADLSGEVDSGEPLSKFDAHTKAMWSGGFDRKVYLGTPLCVQVIAPRLQEKRCARAMLAIDEAVHAPTMVTSEERLNFNEYAYIVSVSLSPREFNIIMARPVHLHGHDSKCGGTEQATTYLELNRCGCGRCSRGGARPSRGWRRSSSMRRVACRSHGSEEDGRGYERGAGNDTFYVRACGAASDSWDDGTWAAGNDSSNGSVQVVRLQAANVVGKI</sequence>
<gene>
    <name evidence="3" type="ORF">FH972_025668</name>
</gene>
<evidence type="ECO:0000259" key="2">
    <source>
        <dbReference type="Pfam" id="PF01425"/>
    </source>
</evidence>
<protein>
    <recommendedName>
        <fullName evidence="2">Amidase domain-containing protein</fullName>
    </recommendedName>
</protein>
<evidence type="ECO:0000256" key="1">
    <source>
        <dbReference type="ARBA" id="ARBA00022801"/>
    </source>
</evidence>
<dbReference type="GO" id="GO:0016787">
    <property type="term" value="F:hydrolase activity"/>
    <property type="evidence" value="ECO:0007669"/>
    <property type="project" value="UniProtKB-KW"/>
</dbReference>
<dbReference type="InterPro" id="IPR023631">
    <property type="entry name" value="Amidase_dom"/>
</dbReference>
<dbReference type="Pfam" id="PF01425">
    <property type="entry name" value="Amidase"/>
    <property type="match status" value="1"/>
</dbReference>
<name>A0A5N6L1P0_9ROSI</name>
<proteinExistence type="predicted"/>
<dbReference type="PANTHER" id="PTHR46072">
    <property type="entry name" value="AMIDASE-RELATED-RELATED"/>
    <property type="match status" value="1"/>
</dbReference>
<keyword evidence="4" id="KW-1185">Reference proteome</keyword>
<accession>A0A5N6L1P0</accession>
<dbReference type="AlphaFoldDB" id="A0A5N6L1P0"/>
<dbReference type="Proteomes" id="UP000327013">
    <property type="component" value="Unassembled WGS sequence"/>
</dbReference>
<dbReference type="PANTHER" id="PTHR46072:SF6">
    <property type="entry name" value="AMIDASE, PUTATIVE (AFU_ORTHOLOGUE AFUA_1G14530)-RELATED"/>
    <property type="match status" value="1"/>
</dbReference>
<evidence type="ECO:0000313" key="4">
    <source>
        <dbReference type="Proteomes" id="UP000327013"/>
    </source>
</evidence>
<dbReference type="Gene3D" id="3.90.1300.10">
    <property type="entry name" value="Amidase signature (AS) domain"/>
    <property type="match status" value="1"/>
</dbReference>
<dbReference type="InterPro" id="IPR036928">
    <property type="entry name" value="AS_sf"/>
</dbReference>
<keyword evidence="1" id="KW-0378">Hydrolase</keyword>
<feature type="domain" description="Amidase" evidence="2">
    <location>
        <begin position="81"/>
        <end position="533"/>
    </location>
</feature>